<comment type="caution">
    <text evidence="2">The sequence shown here is derived from an EMBL/GenBank/DDBJ whole genome shotgun (WGS) entry which is preliminary data.</text>
</comment>
<feature type="non-terminal residue" evidence="2">
    <location>
        <position position="1"/>
    </location>
</feature>
<protein>
    <submittedName>
        <fullName evidence="2">Uncharacterized protein</fullName>
    </submittedName>
</protein>
<feature type="compositionally biased region" description="Acidic residues" evidence="1">
    <location>
        <begin position="1"/>
        <end position="18"/>
    </location>
</feature>
<evidence type="ECO:0000256" key="1">
    <source>
        <dbReference type="SAM" id="MobiDB-lite"/>
    </source>
</evidence>
<sequence>NEEEDLSWDFDDDDDNDDGYVPNVPKGSSTSGVSELKEDNSAEVVAAADGAIANVEIVKDLKIENDEKGVV</sequence>
<evidence type="ECO:0000313" key="2">
    <source>
        <dbReference type="EMBL" id="MCI87886.1"/>
    </source>
</evidence>
<proteinExistence type="predicted"/>
<name>A0A392VHK6_9FABA</name>
<feature type="region of interest" description="Disordered" evidence="1">
    <location>
        <begin position="1"/>
        <end position="37"/>
    </location>
</feature>
<dbReference type="AlphaFoldDB" id="A0A392VHK6"/>
<evidence type="ECO:0000313" key="3">
    <source>
        <dbReference type="Proteomes" id="UP000265520"/>
    </source>
</evidence>
<organism evidence="2 3">
    <name type="scientific">Trifolium medium</name>
    <dbReference type="NCBI Taxonomy" id="97028"/>
    <lineage>
        <taxon>Eukaryota</taxon>
        <taxon>Viridiplantae</taxon>
        <taxon>Streptophyta</taxon>
        <taxon>Embryophyta</taxon>
        <taxon>Tracheophyta</taxon>
        <taxon>Spermatophyta</taxon>
        <taxon>Magnoliopsida</taxon>
        <taxon>eudicotyledons</taxon>
        <taxon>Gunneridae</taxon>
        <taxon>Pentapetalae</taxon>
        <taxon>rosids</taxon>
        <taxon>fabids</taxon>
        <taxon>Fabales</taxon>
        <taxon>Fabaceae</taxon>
        <taxon>Papilionoideae</taxon>
        <taxon>50 kb inversion clade</taxon>
        <taxon>NPAAA clade</taxon>
        <taxon>Hologalegina</taxon>
        <taxon>IRL clade</taxon>
        <taxon>Trifolieae</taxon>
        <taxon>Trifolium</taxon>
    </lineage>
</organism>
<accession>A0A392VHK6</accession>
<feature type="non-terminal residue" evidence="2">
    <location>
        <position position="71"/>
    </location>
</feature>
<keyword evidence="3" id="KW-1185">Reference proteome</keyword>
<dbReference type="EMBL" id="LXQA011177971">
    <property type="protein sequence ID" value="MCI87886.1"/>
    <property type="molecule type" value="Genomic_DNA"/>
</dbReference>
<dbReference type="Proteomes" id="UP000265520">
    <property type="component" value="Unassembled WGS sequence"/>
</dbReference>
<reference evidence="2 3" key="1">
    <citation type="journal article" date="2018" name="Front. Plant Sci.">
        <title>Red Clover (Trifolium pratense) and Zigzag Clover (T. medium) - A Picture of Genomic Similarities and Differences.</title>
        <authorList>
            <person name="Dluhosova J."/>
            <person name="Istvanek J."/>
            <person name="Nedelnik J."/>
            <person name="Repkova J."/>
        </authorList>
    </citation>
    <scope>NUCLEOTIDE SEQUENCE [LARGE SCALE GENOMIC DNA]</scope>
    <source>
        <strain evidence="3">cv. 10/8</strain>
        <tissue evidence="2">Leaf</tissue>
    </source>
</reference>